<keyword evidence="3" id="KW-1185">Reference proteome</keyword>
<feature type="region of interest" description="Disordered" evidence="1">
    <location>
        <begin position="17"/>
        <end position="146"/>
    </location>
</feature>
<name>A0ABP9XTK4_9FUNG</name>
<protein>
    <submittedName>
        <fullName evidence="2">Uncharacterized protein</fullName>
    </submittedName>
</protein>
<reference evidence="2 3" key="1">
    <citation type="submission" date="2024-04" db="EMBL/GenBank/DDBJ databases">
        <title>genome sequences of Mucor flavus KT1a and Helicostylum pulchrum KT1b strains isolation_sourced from the surface of a dry-aged beef.</title>
        <authorList>
            <person name="Toyotome T."/>
            <person name="Hosono M."/>
            <person name="Torimaru M."/>
            <person name="Fukuda K."/>
            <person name="Mikami N."/>
        </authorList>
    </citation>
    <scope>NUCLEOTIDE SEQUENCE [LARGE SCALE GENOMIC DNA]</scope>
    <source>
        <strain evidence="2 3">KT1b</strain>
    </source>
</reference>
<accession>A0ABP9XTK4</accession>
<dbReference type="Proteomes" id="UP001476247">
    <property type="component" value="Unassembled WGS sequence"/>
</dbReference>
<evidence type="ECO:0000313" key="2">
    <source>
        <dbReference type="EMBL" id="GAA5797558.1"/>
    </source>
</evidence>
<dbReference type="EMBL" id="BAABUJ010000008">
    <property type="protein sequence ID" value="GAA5797558.1"/>
    <property type="molecule type" value="Genomic_DNA"/>
</dbReference>
<sequence>MVDRVSQIPFSPLRTSSIGFIDDYESGMEASASSMAEEEEEGEEEEEEKEEAPKKSLPGGILDYKKCKASHRRMSSGNSSTDSNTTIPHVSTKRHHVIPRAEFTSPLYKNIQSPSVSARLSRKEELPTPSSGYDGDTEGPLVEDNI</sequence>
<organism evidence="2 3">
    <name type="scientific">Helicostylum pulchrum</name>
    <dbReference type="NCBI Taxonomy" id="562976"/>
    <lineage>
        <taxon>Eukaryota</taxon>
        <taxon>Fungi</taxon>
        <taxon>Fungi incertae sedis</taxon>
        <taxon>Mucoromycota</taxon>
        <taxon>Mucoromycotina</taxon>
        <taxon>Mucoromycetes</taxon>
        <taxon>Mucorales</taxon>
        <taxon>Mucorineae</taxon>
        <taxon>Mucoraceae</taxon>
        <taxon>Helicostylum</taxon>
    </lineage>
</organism>
<gene>
    <name evidence="2" type="ORF">HPULCUR_002946</name>
</gene>
<proteinExistence type="predicted"/>
<feature type="compositionally biased region" description="Low complexity" evidence="1">
    <location>
        <begin position="75"/>
        <end position="86"/>
    </location>
</feature>
<evidence type="ECO:0000256" key="1">
    <source>
        <dbReference type="SAM" id="MobiDB-lite"/>
    </source>
</evidence>
<evidence type="ECO:0000313" key="3">
    <source>
        <dbReference type="Proteomes" id="UP001476247"/>
    </source>
</evidence>
<feature type="compositionally biased region" description="Acidic residues" evidence="1">
    <location>
        <begin position="36"/>
        <end position="50"/>
    </location>
</feature>
<comment type="caution">
    <text evidence="2">The sequence shown here is derived from an EMBL/GenBank/DDBJ whole genome shotgun (WGS) entry which is preliminary data.</text>
</comment>